<evidence type="ECO:0000313" key="1">
    <source>
        <dbReference type="EMBL" id="KAF7831222.1"/>
    </source>
</evidence>
<evidence type="ECO:0000313" key="2">
    <source>
        <dbReference type="Proteomes" id="UP000634136"/>
    </source>
</evidence>
<name>A0A834U0T8_9FABA</name>
<proteinExistence type="predicted"/>
<gene>
    <name evidence="1" type="ORF">G2W53_013555</name>
</gene>
<sequence>MAPKKSSQKLAHPSIKMDYDKNNDYKCPICGLGSNDKKFIELHRPTHAMFEGRPHPDN</sequence>
<organism evidence="1 2">
    <name type="scientific">Senna tora</name>
    <dbReference type="NCBI Taxonomy" id="362788"/>
    <lineage>
        <taxon>Eukaryota</taxon>
        <taxon>Viridiplantae</taxon>
        <taxon>Streptophyta</taxon>
        <taxon>Embryophyta</taxon>
        <taxon>Tracheophyta</taxon>
        <taxon>Spermatophyta</taxon>
        <taxon>Magnoliopsida</taxon>
        <taxon>eudicotyledons</taxon>
        <taxon>Gunneridae</taxon>
        <taxon>Pentapetalae</taxon>
        <taxon>rosids</taxon>
        <taxon>fabids</taxon>
        <taxon>Fabales</taxon>
        <taxon>Fabaceae</taxon>
        <taxon>Caesalpinioideae</taxon>
        <taxon>Cassia clade</taxon>
        <taxon>Senna</taxon>
    </lineage>
</organism>
<dbReference type="AlphaFoldDB" id="A0A834U0T8"/>
<dbReference type="EMBL" id="JAAIUW010000005">
    <property type="protein sequence ID" value="KAF7831222.1"/>
    <property type="molecule type" value="Genomic_DNA"/>
</dbReference>
<accession>A0A834U0T8</accession>
<dbReference type="Proteomes" id="UP000634136">
    <property type="component" value="Unassembled WGS sequence"/>
</dbReference>
<comment type="caution">
    <text evidence="1">The sequence shown here is derived from an EMBL/GenBank/DDBJ whole genome shotgun (WGS) entry which is preliminary data.</text>
</comment>
<protein>
    <submittedName>
        <fullName evidence="1">Uncharacterized protein</fullName>
    </submittedName>
</protein>
<keyword evidence="2" id="KW-1185">Reference proteome</keyword>
<reference evidence="1" key="1">
    <citation type="submission" date="2020-09" db="EMBL/GenBank/DDBJ databases">
        <title>Genome-Enabled Discovery of Anthraquinone Biosynthesis in Senna tora.</title>
        <authorList>
            <person name="Kang S.-H."/>
            <person name="Pandey R.P."/>
            <person name="Lee C.-M."/>
            <person name="Sim J.-S."/>
            <person name="Jeong J.-T."/>
            <person name="Choi B.-S."/>
            <person name="Jung M."/>
            <person name="Ginzburg D."/>
            <person name="Zhao K."/>
            <person name="Won S.Y."/>
            <person name="Oh T.-J."/>
            <person name="Yu Y."/>
            <person name="Kim N.-H."/>
            <person name="Lee O.R."/>
            <person name="Lee T.-H."/>
            <person name="Bashyal P."/>
            <person name="Kim T.-S."/>
            <person name="Lee W.-H."/>
            <person name="Kawkins C."/>
            <person name="Kim C.-K."/>
            <person name="Kim J.S."/>
            <person name="Ahn B.O."/>
            <person name="Rhee S.Y."/>
            <person name="Sohng J.K."/>
        </authorList>
    </citation>
    <scope>NUCLEOTIDE SEQUENCE</scope>
    <source>
        <tissue evidence="1">Leaf</tissue>
    </source>
</reference>